<evidence type="ECO:0000313" key="2">
    <source>
        <dbReference type="EMBL" id="GGT63790.1"/>
    </source>
</evidence>
<dbReference type="EMBL" id="BMSA01000014">
    <property type="protein sequence ID" value="GGT63790.1"/>
    <property type="molecule type" value="Genomic_DNA"/>
</dbReference>
<proteinExistence type="predicted"/>
<gene>
    <name evidence="2" type="ORF">GCM10010226_46810</name>
</gene>
<reference evidence="2" key="2">
    <citation type="submission" date="2020-09" db="EMBL/GenBank/DDBJ databases">
        <authorList>
            <person name="Sun Q."/>
            <person name="Ohkuma M."/>
        </authorList>
    </citation>
    <scope>NUCLEOTIDE SEQUENCE</scope>
    <source>
        <strain evidence="2">JCM 4125</strain>
    </source>
</reference>
<evidence type="ECO:0000313" key="3">
    <source>
        <dbReference type="Proteomes" id="UP000646776"/>
    </source>
</evidence>
<feature type="region of interest" description="Disordered" evidence="1">
    <location>
        <begin position="11"/>
        <end position="80"/>
    </location>
</feature>
<reference evidence="2" key="1">
    <citation type="journal article" date="2014" name="Int. J. Syst. Evol. Microbiol.">
        <title>Complete genome sequence of Corynebacterium casei LMG S-19264T (=DSM 44701T), isolated from a smear-ripened cheese.</title>
        <authorList>
            <consortium name="US DOE Joint Genome Institute (JGI-PGF)"/>
            <person name="Walter F."/>
            <person name="Albersmeier A."/>
            <person name="Kalinowski J."/>
            <person name="Ruckert C."/>
        </authorList>
    </citation>
    <scope>NUCLEOTIDE SEQUENCE</scope>
    <source>
        <strain evidence="2">JCM 4125</strain>
    </source>
</reference>
<dbReference type="Proteomes" id="UP000646776">
    <property type="component" value="Unassembled WGS sequence"/>
</dbReference>
<name>A0A918HIQ9_9ACTN</name>
<protein>
    <submittedName>
        <fullName evidence="2">Uncharacterized protein</fullName>
    </submittedName>
</protein>
<dbReference type="AlphaFoldDB" id="A0A918HIQ9"/>
<accession>A0A918HIQ9</accession>
<sequence>MLVVLALTGFSTGKSRGHDSGDDGGCSSSGQDHDGSSSGGGPSSSGPSASRDHDYGLDATIDTTDTGGGGSVAQTPARTDVADIRLERCATADVPNARLYVSNYNDTEGVFLLHVDFVDASGDFVEERTMKVKVAARDWTMVQVNLDPADAAKVDHCEVEPVAKSA</sequence>
<evidence type="ECO:0000256" key="1">
    <source>
        <dbReference type="SAM" id="MobiDB-lite"/>
    </source>
</evidence>
<keyword evidence="3" id="KW-1185">Reference proteome</keyword>
<organism evidence="2 3">
    <name type="scientific">Streptomyces phaeofaciens</name>
    <dbReference type="NCBI Taxonomy" id="68254"/>
    <lineage>
        <taxon>Bacteria</taxon>
        <taxon>Bacillati</taxon>
        <taxon>Actinomycetota</taxon>
        <taxon>Actinomycetes</taxon>
        <taxon>Kitasatosporales</taxon>
        <taxon>Streptomycetaceae</taxon>
        <taxon>Streptomyces</taxon>
    </lineage>
</organism>
<comment type="caution">
    <text evidence="2">The sequence shown here is derived from an EMBL/GenBank/DDBJ whole genome shotgun (WGS) entry which is preliminary data.</text>
</comment>